<keyword evidence="5" id="KW-1003">Cell membrane</keyword>
<evidence type="ECO:0000256" key="8">
    <source>
        <dbReference type="SAM" id="MobiDB-lite"/>
    </source>
</evidence>
<evidence type="ECO:0000313" key="10">
    <source>
        <dbReference type="Proteomes" id="UP000077755"/>
    </source>
</evidence>
<reference evidence="9" key="2">
    <citation type="submission" date="2022-03" db="EMBL/GenBank/DDBJ databases">
        <title>Draft title - Genomic analysis of global carrot germplasm unveils the trajectory of domestication and the origin of high carotenoid orange carrot.</title>
        <authorList>
            <person name="Iorizzo M."/>
            <person name="Ellison S."/>
            <person name="Senalik D."/>
            <person name="Macko-Podgorni A."/>
            <person name="Grzebelus D."/>
            <person name="Bostan H."/>
            <person name="Rolling W."/>
            <person name="Curaba J."/>
            <person name="Simon P."/>
        </authorList>
    </citation>
    <scope>NUCLEOTIDE SEQUENCE</scope>
    <source>
        <tissue evidence="9">Leaf</tissue>
    </source>
</reference>
<dbReference type="GO" id="GO:0009734">
    <property type="term" value="P:auxin-activated signaling pathway"/>
    <property type="evidence" value="ECO:0007669"/>
    <property type="project" value="UniProtKB-KW"/>
</dbReference>
<evidence type="ECO:0000256" key="1">
    <source>
        <dbReference type="ARBA" id="ARBA00002281"/>
    </source>
</evidence>
<accession>A0A175YQ90</accession>
<evidence type="ECO:0000256" key="4">
    <source>
        <dbReference type="ARBA" id="ARBA00022448"/>
    </source>
</evidence>
<dbReference type="EMBL" id="CP093350">
    <property type="protein sequence ID" value="WOH13433.1"/>
    <property type="molecule type" value="Genomic_DNA"/>
</dbReference>
<keyword evidence="7" id="KW-0927">Auxin signaling pathway</keyword>
<dbReference type="KEGG" id="dcr:108197604"/>
<gene>
    <name evidence="9" type="ORF">DCAR_0832943</name>
</gene>
<dbReference type="OMA" id="YETTHIE"/>
<dbReference type="Proteomes" id="UP000077755">
    <property type="component" value="Chromosome 8"/>
</dbReference>
<dbReference type="GO" id="GO:0005886">
    <property type="term" value="C:plasma membrane"/>
    <property type="evidence" value="ECO:0007669"/>
    <property type="project" value="UniProtKB-SubCell"/>
</dbReference>
<evidence type="ECO:0000256" key="5">
    <source>
        <dbReference type="ARBA" id="ARBA00022475"/>
    </source>
</evidence>
<comment type="function">
    <text evidence="1">Involved in auxin transport. Regulator of the auxin signaling pathway.</text>
</comment>
<feature type="region of interest" description="Disordered" evidence="8">
    <location>
        <begin position="194"/>
        <end position="215"/>
    </location>
</feature>
<evidence type="ECO:0000256" key="6">
    <source>
        <dbReference type="ARBA" id="ARBA00023136"/>
    </source>
</evidence>
<dbReference type="AlphaFoldDB" id="A0A175YQ90"/>
<feature type="compositionally biased region" description="Basic and acidic residues" evidence="8">
    <location>
        <begin position="119"/>
        <end position="128"/>
    </location>
</feature>
<evidence type="ECO:0000256" key="3">
    <source>
        <dbReference type="ARBA" id="ARBA00010067"/>
    </source>
</evidence>
<dbReference type="Gramene" id="KZM85894">
    <property type="protein sequence ID" value="KZM85894"/>
    <property type="gene ID" value="DCAR_026684"/>
</dbReference>
<keyword evidence="6" id="KW-0472">Membrane</keyword>
<protein>
    <submittedName>
        <fullName evidence="9">Uncharacterized protein</fullName>
    </submittedName>
</protein>
<dbReference type="PANTHER" id="PTHR33541:SF11">
    <property type="entry name" value="PROTEIN BIG GRAIN 1-LIKE E"/>
    <property type="match status" value="1"/>
</dbReference>
<evidence type="ECO:0000313" key="9">
    <source>
        <dbReference type="EMBL" id="WOH13433.1"/>
    </source>
</evidence>
<dbReference type="PANTHER" id="PTHR33541">
    <property type="entry name" value="PROTEIN BIG GRAIN 1-LIKE A-RELATED"/>
    <property type="match status" value="1"/>
</dbReference>
<evidence type="ECO:0000256" key="7">
    <source>
        <dbReference type="ARBA" id="ARBA00023294"/>
    </source>
</evidence>
<keyword evidence="10" id="KW-1185">Reference proteome</keyword>
<dbReference type="InterPro" id="IPR039621">
    <property type="entry name" value="BG1-like"/>
</dbReference>
<dbReference type="OrthoDB" id="1871242at2759"/>
<organism evidence="9 10">
    <name type="scientific">Daucus carota subsp. sativus</name>
    <name type="common">Carrot</name>
    <dbReference type="NCBI Taxonomy" id="79200"/>
    <lineage>
        <taxon>Eukaryota</taxon>
        <taxon>Viridiplantae</taxon>
        <taxon>Streptophyta</taxon>
        <taxon>Embryophyta</taxon>
        <taxon>Tracheophyta</taxon>
        <taxon>Spermatophyta</taxon>
        <taxon>Magnoliopsida</taxon>
        <taxon>eudicotyledons</taxon>
        <taxon>Gunneridae</taxon>
        <taxon>Pentapetalae</taxon>
        <taxon>asterids</taxon>
        <taxon>campanulids</taxon>
        <taxon>Apiales</taxon>
        <taxon>Apiaceae</taxon>
        <taxon>Apioideae</taxon>
        <taxon>Scandiceae</taxon>
        <taxon>Daucinae</taxon>
        <taxon>Daucus</taxon>
        <taxon>Daucus sect. Daucus</taxon>
    </lineage>
</organism>
<reference evidence="9" key="1">
    <citation type="journal article" date="2016" name="Nat. Genet.">
        <title>A high-quality carrot genome assembly provides new insights into carotenoid accumulation and asterid genome evolution.</title>
        <authorList>
            <person name="Iorizzo M."/>
            <person name="Ellison S."/>
            <person name="Senalik D."/>
            <person name="Zeng P."/>
            <person name="Satapoomin P."/>
            <person name="Huang J."/>
            <person name="Bowman M."/>
            <person name="Iovene M."/>
            <person name="Sanseverino W."/>
            <person name="Cavagnaro P."/>
            <person name="Yildiz M."/>
            <person name="Macko-Podgorni A."/>
            <person name="Moranska E."/>
            <person name="Grzebelus E."/>
            <person name="Grzebelus D."/>
            <person name="Ashrafi H."/>
            <person name="Zheng Z."/>
            <person name="Cheng S."/>
            <person name="Spooner D."/>
            <person name="Van Deynze A."/>
            <person name="Simon P."/>
        </authorList>
    </citation>
    <scope>NUCLEOTIDE SEQUENCE</scope>
    <source>
        <tissue evidence="9">Leaf</tissue>
    </source>
</reference>
<comment type="subcellular location">
    <subcellularLocation>
        <location evidence="2">Cell membrane</location>
    </subcellularLocation>
</comment>
<proteinExistence type="inferred from homology"/>
<sequence length="320" mass="36379">MSIQQAPERSHKKSYQRWNDLEAARYFSGANEASSRQKMARSGGRISLDIPMMSRTKDSTYQAQTHQHNHAVMEKAPTKEKKHKQPNSPGGRLASFLNSIFSQNSSKKKKSKSCSGQSIKDEDHDSHDTRRRRRSSISHFRSTNISSSAENSSSEFNSINTPAKNSFKDFKNFLDHHKPTLLLNVSKNNYPIKSSGPRKDLHQNYNPEKINTDHNNTRFDEENFRFSTTTTNTNNNEYPFEKCKIFGNGYLDHDINQSSERNFRNFVNEMDEGAESDSSSDLFELQNFDLGGCYSSGLPVYETTHIDSIKRGAPITSGAL</sequence>
<evidence type="ECO:0000256" key="2">
    <source>
        <dbReference type="ARBA" id="ARBA00004236"/>
    </source>
</evidence>
<feature type="region of interest" description="Disordered" evidence="8">
    <location>
        <begin position="29"/>
        <end position="158"/>
    </location>
</feature>
<name>A0A175YQ90_DAUCS</name>
<comment type="similarity">
    <text evidence="3">Belongs to the BIG GRAIN 1 (BG1) plant protein family.</text>
</comment>
<feature type="compositionally biased region" description="Low complexity" evidence="8">
    <location>
        <begin position="137"/>
        <end position="158"/>
    </location>
</feature>
<keyword evidence="4" id="KW-0813">Transport</keyword>